<feature type="non-terminal residue" evidence="2">
    <location>
        <position position="108"/>
    </location>
</feature>
<evidence type="ECO:0000256" key="1">
    <source>
        <dbReference type="SAM" id="SignalP"/>
    </source>
</evidence>
<feature type="chain" id="PRO_5035751770" evidence="1">
    <location>
        <begin position="28"/>
        <end position="108"/>
    </location>
</feature>
<sequence>MLKSWLSAVSYTVLSLAVVNDGHFTLADEWETQVDSIMANFTTIDIVGQMTEIAVYGLTNSTYQLDEAALREYAKLHVGSYIGLPMSVLGEVDGKWALTTAEMRDFVH</sequence>
<accession>A0A8T0LR65</accession>
<gene>
    <name evidence="2" type="ORF">JM16_006940</name>
</gene>
<organism evidence="2 3">
    <name type="scientific">Phytophthora kernoviae</name>
    <dbReference type="NCBI Taxonomy" id="325452"/>
    <lineage>
        <taxon>Eukaryota</taxon>
        <taxon>Sar</taxon>
        <taxon>Stramenopiles</taxon>
        <taxon>Oomycota</taxon>
        <taxon>Peronosporomycetes</taxon>
        <taxon>Peronosporales</taxon>
        <taxon>Peronosporaceae</taxon>
        <taxon>Phytophthora</taxon>
    </lineage>
</organism>
<reference evidence="2" key="1">
    <citation type="journal article" date="2015" name="Genom Data">
        <title>Genome sequences of six Phytophthora species associated with forests in New Zealand.</title>
        <authorList>
            <person name="Studholme D.J."/>
            <person name="McDougal R.L."/>
            <person name="Sambles C."/>
            <person name="Hansen E."/>
            <person name="Hardy G."/>
            <person name="Grant M."/>
            <person name="Ganley R.J."/>
            <person name="Williams N.M."/>
        </authorList>
    </citation>
    <scope>NUCLEOTIDE SEQUENCE</scope>
    <source>
        <strain evidence="2">NZFS 2646</strain>
    </source>
</reference>
<comment type="caution">
    <text evidence="2">The sequence shown here is derived from an EMBL/GenBank/DDBJ whole genome shotgun (WGS) entry which is preliminary data.</text>
</comment>
<proteinExistence type="predicted"/>
<evidence type="ECO:0000313" key="3">
    <source>
        <dbReference type="Proteomes" id="UP000785171"/>
    </source>
</evidence>
<dbReference type="EMBL" id="JPWV03000259">
    <property type="protein sequence ID" value="KAG2519852.1"/>
    <property type="molecule type" value="Genomic_DNA"/>
</dbReference>
<keyword evidence="1" id="KW-0732">Signal</keyword>
<evidence type="ECO:0000313" key="2">
    <source>
        <dbReference type="EMBL" id="KAG2519852.1"/>
    </source>
</evidence>
<protein>
    <submittedName>
        <fullName evidence="2">Uncharacterized protein</fullName>
    </submittedName>
</protein>
<dbReference type="Proteomes" id="UP000785171">
    <property type="component" value="Unassembled WGS sequence"/>
</dbReference>
<dbReference type="AlphaFoldDB" id="A0A8T0LR65"/>
<feature type="signal peptide" evidence="1">
    <location>
        <begin position="1"/>
        <end position="27"/>
    </location>
</feature>
<name>A0A8T0LR65_9STRA</name>
<reference evidence="2" key="2">
    <citation type="submission" date="2020-06" db="EMBL/GenBank/DDBJ databases">
        <authorList>
            <person name="Studholme D.J."/>
        </authorList>
    </citation>
    <scope>NUCLEOTIDE SEQUENCE</scope>
    <source>
        <strain evidence="2">NZFS 2646</strain>
    </source>
</reference>